<evidence type="ECO:0000256" key="2">
    <source>
        <dbReference type="ARBA" id="ARBA00022670"/>
    </source>
</evidence>
<evidence type="ECO:0000259" key="5">
    <source>
        <dbReference type="Pfam" id="PF04586"/>
    </source>
</evidence>
<dbReference type="InterPro" id="IPR054613">
    <property type="entry name" value="Peptidase_S78_dom"/>
</dbReference>
<feature type="compositionally biased region" description="Basic and acidic residues" evidence="4">
    <location>
        <begin position="200"/>
        <end position="210"/>
    </location>
</feature>
<dbReference type="Pfam" id="PF04586">
    <property type="entry name" value="Peptidase_S78"/>
    <property type="match status" value="1"/>
</dbReference>
<feature type="region of interest" description="Disordered" evidence="4">
    <location>
        <begin position="200"/>
        <end position="232"/>
    </location>
</feature>
<keyword evidence="3" id="KW-0378">Hydrolase</keyword>
<feature type="compositionally biased region" description="Basic and acidic residues" evidence="4">
    <location>
        <begin position="219"/>
        <end position="232"/>
    </location>
</feature>
<keyword evidence="1" id="KW-1188">Viral release from host cell</keyword>
<name>A0ABU4VJL9_9ACTN</name>
<dbReference type="EMBL" id="JAXAVX010000002">
    <property type="protein sequence ID" value="MDX8151098.1"/>
    <property type="molecule type" value="Genomic_DNA"/>
</dbReference>
<dbReference type="Proteomes" id="UP001277761">
    <property type="component" value="Unassembled WGS sequence"/>
</dbReference>
<evidence type="ECO:0000256" key="3">
    <source>
        <dbReference type="ARBA" id="ARBA00022801"/>
    </source>
</evidence>
<keyword evidence="2 6" id="KW-0645">Protease</keyword>
<protein>
    <submittedName>
        <fullName evidence="6">HK97 family phage prohead protease</fullName>
    </submittedName>
</protein>
<dbReference type="NCBIfam" id="TIGR01543">
    <property type="entry name" value="proheadase_HK97"/>
    <property type="match status" value="1"/>
</dbReference>
<evidence type="ECO:0000313" key="7">
    <source>
        <dbReference type="Proteomes" id="UP001277761"/>
    </source>
</evidence>
<accession>A0ABU4VJL9</accession>
<proteinExistence type="predicted"/>
<dbReference type="GO" id="GO:0008233">
    <property type="term" value="F:peptidase activity"/>
    <property type="evidence" value="ECO:0007669"/>
    <property type="project" value="UniProtKB-KW"/>
</dbReference>
<evidence type="ECO:0000256" key="1">
    <source>
        <dbReference type="ARBA" id="ARBA00022612"/>
    </source>
</evidence>
<reference evidence="6 7" key="1">
    <citation type="submission" date="2023-11" db="EMBL/GenBank/DDBJ databases">
        <authorList>
            <person name="Xu M."/>
            <person name="Jiang T."/>
        </authorList>
    </citation>
    <scope>NUCLEOTIDE SEQUENCE [LARGE SCALE GENOMIC DNA]</scope>
    <source>
        <strain evidence="6 7">SD</strain>
    </source>
</reference>
<dbReference type="InterPro" id="IPR006433">
    <property type="entry name" value="Prohead_protease"/>
</dbReference>
<dbReference type="RefSeq" id="WP_319953251.1">
    <property type="nucleotide sequence ID" value="NZ_JAXAVX010000002.1"/>
</dbReference>
<evidence type="ECO:0000313" key="6">
    <source>
        <dbReference type="EMBL" id="MDX8151098.1"/>
    </source>
</evidence>
<gene>
    <name evidence="6" type="ORF">SK069_05800</name>
</gene>
<feature type="domain" description="Prohead serine protease" evidence="5">
    <location>
        <begin position="19"/>
        <end position="179"/>
    </location>
</feature>
<keyword evidence="7" id="KW-1185">Reference proteome</keyword>
<organism evidence="6 7">
    <name type="scientific">Patulibacter brassicae</name>
    <dbReference type="NCBI Taxonomy" id="1705717"/>
    <lineage>
        <taxon>Bacteria</taxon>
        <taxon>Bacillati</taxon>
        <taxon>Actinomycetota</taxon>
        <taxon>Thermoleophilia</taxon>
        <taxon>Solirubrobacterales</taxon>
        <taxon>Patulibacteraceae</taxon>
        <taxon>Patulibacter</taxon>
    </lineage>
</organism>
<evidence type="ECO:0000256" key="4">
    <source>
        <dbReference type="SAM" id="MobiDB-lite"/>
    </source>
</evidence>
<sequence length="253" mass="27361">MPRALTDTVETKHADAAIEIKADGDKPGRFSALAAVFGNIDSHGDVMVKGAFERTLKERGYPKLVWSHDRYVPPIGVIENAEETDAGLLVEGRFFVADDEPHEIARQVYTAMKAVGGDGKPGLADFSFGCRVKAARWTEVDPDTLEPELQWTGGQIREITDVTLWEVGPCLVGANQQAGLLSLKSLADELGVTPADLRKALGDVRGEQPAKTDAPTPSSDRKPDADGVWTDRKHATRVAQLLAARPTTHPSED</sequence>
<dbReference type="GO" id="GO:0006508">
    <property type="term" value="P:proteolysis"/>
    <property type="evidence" value="ECO:0007669"/>
    <property type="project" value="UniProtKB-KW"/>
</dbReference>
<comment type="caution">
    <text evidence="6">The sequence shown here is derived from an EMBL/GenBank/DDBJ whole genome shotgun (WGS) entry which is preliminary data.</text>
</comment>